<organism evidence="4 5">
    <name type="scientific">Cutibacterium equinum</name>
    <dbReference type="NCBI Taxonomy" id="3016342"/>
    <lineage>
        <taxon>Bacteria</taxon>
        <taxon>Bacillati</taxon>
        <taxon>Actinomycetota</taxon>
        <taxon>Actinomycetes</taxon>
        <taxon>Propionibacteriales</taxon>
        <taxon>Propionibacteriaceae</taxon>
        <taxon>Cutibacterium</taxon>
    </lineage>
</organism>
<keyword evidence="2 3" id="KW-0378">Hydrolase</keyword>
<evidence type="ECO:0000313" key="5">
    <source>
        <dbReference type="Proteomes" id="UP001212097"/>
    </source>
</evidence>
<gene>
    <name evidence="3" type="primary">arcA</name>
    <name evidence="4" type="ORF">O6R08_07715</name>
</gene>
<dbReference type="EC" id="3.5.3.6" evidence="3"/>
<keyword evidence="5" id="KW-1185">Reference proteome</keyword>
<dbReference type="Pfam" id="PF02274">
    <property type="entry name" value="ADI"/>
    <property type="match status" value="1"/>
</dbReference>
<evidence type="ECO:0000256" key="3">
    <source>
        <dbReference type="HAMAP-Rule" id="MF_00242"/>
    </source>
</evidence>
<evidence type="ECO:0000256" key="1">
    <source>
        <dbReference type="ARBA" id="ARBA00010206"/>
    </source>
</evidence>
<feature type="active site" description="Amidino-cysteine intermediate" evidence="3">
    <location>
        <position position="393"/>
    </location>
</feature>
<evidence type="ECO:0000256" key="2">
    <source>
        <dbReference type="ARBA" id="ARBA00022801"/>
    </source>
</evidence>
<proteinExistence type="inferred from homology"/>
<dbReference type="PIRSF" id="PIRSF006356">
    <property type="entry name" value="Arg_deiminase"/>
    <property type="match status" value="1"/>
</dbReference>
<keyword evidence="3" id="KW-0056">Arginine metabolism</keyword>
<accession>A0ABY7QY02</accession>
<dbReference type="EMBL" id="CP115668">
    <property type="protein sequence ID" value="WCC79407.1"/>
    <property type="molecule type" value="Genomic_DNA"/>
</dbReference>
<dbReference type="PANTHER" id="PTHR47271">
    <property type="entry name" value="ARGININE DEIMINASE"/>
    <property type="match status" value="1"/>
</dbReference>
<dbReference type="Gene3D" id="3.75.10.10">
    <property type="entry name" value="L-arginine/glycine Amidinotransferase, Chain A"/>
    <property type="match status" value="1"/>
</dbReference>
<sequence>MAESTCDVRSEVGRLRRVILHRPGDELRRLTPRNNDKLLFDAMPWVDQAQRDHDIFASILEERGVEVLLLADLLCETLDDEVARRQALDDLLTDLRYGDGLRSYLRQRLSELSSQMLAKVLMAGLSNGELAAVEPAAPRSLVTSLLAAEDFIIDPLPNLLFTRDSSVWVGDRPAVTSLTMPARRRETQLTDLIYRHHPSFRGHSDCYGWRLEHLEGGDVMHLGPQVMAIGVGERTTPAGAERLARSAFELGVARTVLAVPIHQQRATMHLDTVCTMVDVDAVVMYPQVADSLMAVPLTPDGDDIHIGEPAPFLTAAADALGIDRMRVIDTGLDPVTAEREQWDDGNNTLALAPRVVVAYERNTNTNARLEAAGIEVLTIPSSELGSGRGGPRCMSCPVLRDEV</sequence>
<reference evidence="4 5" key="2">
    <citation type="submission" date="2023-06" db="EMBL/GenBank/DDBJ databases">
        <title>The Gram-positive Non-spore-bearing Anaerobic Bacilli of Human Feces.</title>
        <authorList>
            <person name="Eggerth A.H."/>
        </authorList>
    </citation>
    <scope>NUCLEOTIDE SEQUENCE [LARGE SCALE GENOMIC DNA]</scope>
    <source>
        <strain evidence="4 5">CBA3108</strain>
    </source>
</reference>
<dbReference type="HAMAP" id="MF_00242">
    <property type="entry name" value="Arg_deiminase"/>
    <property type="match status" value="1"/>
</dbReference>
<dbReference type="InterPro" id="IPR003876">
    <property type="entry name" value="Arg_deiminase"/>
</dbReference>
<dbReference type="SUPFAM" id="SSF55909">
    <property type="entry name" value="Pentein"/>
    <property type="match status" value="1"/>
</dbReference>
<reference evidence="4 5" key="1">
    <citation type="submission" date="2023-01" db="EMBL/GenBank/DDBJ databases">
        <authorList>
            <person name="Lee S.H."/>
            <person name="Jung H.S."/>
            <person name="Yun J.U."/>
        </authorList>
    </citation>
    <scope>NUCLEOTIDE SEQUENCE [LARGE SCALE GENOMIC DNA]</scope>
    <source>
        <strain evidence="4 5">CBA3108</strain>
    </source>
</reference>
<dbReference type="PRINTS" id="PR01466">
    <property type="entry name" value="ARGDEIMINASE"/>
</dbReference>
<name>A0ABY7QY02_9ACTN</name>
<keyword evidence="3" id="KW-0963">Cytoplasm</keyword>
<protein>
    <recommendedName>
        <fullName evidence="3">Arginine deiminase</fullName>
        <shortName evidence="3">ADI</shortName>
        <ecNumber evidence="3">3.5.3.6</ecNumber>
    </recommendedName>
    <alternativeName>
        <fullName evidence="3">Arginine dihydrolase</fullName>
        <shortName evidence="3">AD</shortName>
    </alternativeName>
</protein>
<comment type="subcellular location">
    <subcellularLocation>
        <location evidence="3">Cytoplasm</location>
    </subcellularLocation>
</comment>
<comment type="similarity">
    <text evidence="1 3">Belongs to the arginine deiminase family.</text>
</comment>
<dbReference type="Proteomes" id="UP001212097">
    <property type="component" value="Chromosome"/>
</dbReference>
<dbReference type="PANTHER" id="PTHR47271:SF2">
    <property type="entry name" value="ARGININE DEIMINASE"/>
    <property type="match status" value="1"/>
</dbReference>
<dbReference type="NCBIfam" id="NF002381">
    <property type="entry name" value="PRK01388.1"/>
    <property type="match status" value="1"/>
</dbReference>
<comment type="catalytic activity">
    <reaction evidence="3">
        <text>L-arginine + H2O = L-citrulline + NH4(+)</text>
        <dbReference type="Rhea" id="RHEA:19597"/>
        <dbReference type="ChEBI" id="CHEBI:15377"/>
        <dbReference type="ChEBI" id="CHEBI:28938"/>
        <dbReference type="ChEBI" id="CHEBI:32682"/>
        <dbReference type="ChEBI" id="CHEBI:57743"/>
        <dbReference type="EC" id="3.5.3.6"/>
    </reaction>
</comment>
<dbReference type="Gene3D" id="1.10.3930.10">
    <property type="entry name" value="Arginine deiminase"/>
    <property type="match status" value="1"/>
</dbReference>
<comment type="pathway">
    <text evidence="3">Amino-acid degradation; L-arginine degradation via ADI pathway; carbamoyl phosphate from L-arginine: step 1/2.</text>
</comment>
<dbReference type="RefSeq" id="WP_271417608.1">
    <property type="nucleotide sequence ID" value="NZ_CP115668.1"/>
</dbReference>
<evidence type="ECO:0000313" key="4">
    <source>
        <dbReference type="EMBL" id="WCC79407.1"/>
    </source>
</evidence>